<dbReference type="InterPro" id="IPR002433">
    <property type="entry name" value="Orn_de-COase"/>
</dbReference>
<dbReference type="PANTHER" id="PTHR43727">
    <property type="entry name" value="DIAMINOPIMELATE DECARBOXYLASE"/>
    <property type="match status" value="1"/>
</dbReference>
<dbReference type="Pfam" id="PF00278">
    <property type="entry name" value="Orn_DAP_Arg_deC"/>
    <property type="match status" value="1"/>
</dbReference>
<dbReference type="SUPFAM" id="SSF51419">
    <property type="entry name" value="PLP-binding barrel"/>
    <property type="match status" value="1"/>
</dbReference>
<reference evidence="6" key="1">
    <citation type="journal article" date="2019" name="Int. J. Syst. Evol. Microbiol.">
        <title>The Global Catalogue of Microorganisms (GCM) 10K type strain sequencing project: providing services to taxonomists for standard genome sequencing and annotation.</title>
        <authorList>
            <consortium name="The Broad Institute Genomics Platform"/>
            <consortium name="The Broad Institute Genome Sequencing Center for Infectious Disease"/>
            <person name="Wu L."/>
            <person name="Ma J."/>
        </authorList>
    </citation>
    <scope>NUCLEOTIDE SEQUENCE [LARGE SCALE GENOMIC DNA]</scope>
    <source>
        <strain evidence="6">JCM 16904</strain>
    </source>
</reference>
<protein>
    <submittedName>
        <fullName evidence="5">Alanine racemase</fullName>
    </submittedName>
</protein>
<dbReference type="SUPFAM" id="SSF50621">
    <property type="entry name" value="Alanine racemase C-terminal domain-like"/>
    <property type="match status" value="1"/>
</dbReference>
<feature type="domain" description="Orn/DAP/Arg decarboxylase 2 N-terminal" evidence="4">
    <location>
        <begin position="48"/>
        <end position="288"/>
    </location>
</feature>
<organism evidence="5 6">
    <name type="scientific">Nonomuraea antimicrobica</name>
    <dbReference type="NCBI Taxonomy" id="561173"/>
    <lineage>
        <taxon>Bacteria</taxon>
        <taxon>Bacillati</taxon>
        <taxon>Actinomycetota</taxon>
        <taxon>Actinomycetes</taxon>
        <taxon>Streptosporangiales</taxon>
        <taxon>Streptosporangiaceae</taxon>
        <taxon>Nonomuraea</taxon>
    </lineage>
</organism>
<dbReference type="Pfam" id="PF02784">
    <property type="entry name" value="Orn_Arg_deC_N"/>
    <property type="match status" value="1"/>
</dbReference>
<evidence type="ECO:0000259" key="3">
    <source>
        <dbReference type="Pfam" id="PF00278"/>
    </source>
</evidence>
<sequence>MNGTSVTYDELDTAKSDAELIELYGSPLYVYDLDRAAAARDDLYASLPEGTSVYFSFKANPHPDLARALRTGDGLPCKAEISSMGELAAALEAGFDPHDILYTGPGKTASELDAAVEAGVRTFSVESIDDLRRVGWAAWGDGTVVDCLLRVNSAGAGATTSIRMTGRPSQFGFDSETLPELMPEIRAVRNTRVTGMHLFSLSNAKDEESLIGEFSHTIATAAAVRDATGLEPELLDIGGGFASPYLVPGERPVYGGLRAALEKVLNAHFPGWRTGGPHIACESGRYLVGDCGRLVCTVTNVKESRGNRFVILDAGINVLGGMSGLGRLLPVNVGLDTHDEASAGSSRDTAVWGNTTLVGPLCTPGDVLGRNVSVPELQPGDVVTVPNAGAYGLTASLLMFLGRPAPMEVTMRGEQVLSASRILFNRVHI</sequence>
<dbReference type="Proteomes" id="UP001500902">
    <property type="component" value="Unassembled WGS sequence"/>
</dbReference>
<dbReference type="Gene3D" id="2.40.37.10">
    <property type="entry name" value="Lyase, Ornithine Decarboxylase, Chain A, domain 1"/>
    <property type="match status" value="1"/>
</dbReference>
<evidence type="ECO:0000313" key="5">
    <source>
        <dbReference type="EMBL" id="GAA3641651.1"/>
    </source>
</evidence>
<dbReference type="PANTHER" id="PTHR43727:SF2">
    <property type="entry name" value="GROUP IV DECARBOXYLASE"/>
    <property type="match status" value="1"/>
</dbReference>
<keyword evidence="2" id="KW-0663">Pyridoxal phosphate</keyword>
<evidence type="ECO:0000313" key="6">
    <source>
        <dbReference type="Proteomes" id="UP001500902"/>
    </source>
</evidence>
<dbReference type="PRINTS" id="PR01182">
    <property type="entry name" value="ORNDCRBXLASE"/>
</dbReference>
<comment type="caution">
    <text evidence="5">The sequence shown here is derived from an EMBL/GenBank/DDBJ whole genome shotgun (WGS) entry which is preliminary data.</text>
</comment>
<name>A0ABP7AVQ3_9ACTN</name>
<evidence type="ECO:0000256" key="2">
    <source>
        <dbReference type="ARBA" id="ARBA00022898"/>
    </source>
</evidence>
<accession>A0ABP7AVQ3</accession>
<dbReference type="InterPro" id="IPR022644">
    <property type="entry name" value="De-COase2_N"/>
</dbReference>
<dbReference type="EMBL" id="BAAAZP010000001">
    <property type="protein sequence ID" value="GAA3641651.1"/>
    <property type="molecule type" value="Genomic_DNA"/>
</dbReference>
<dbReference type="RefSeq" id="WP_344871540.1">
    <property type="nucleotide sequence ID" value="NZ_BAAAZP010000001.1"/>
</dbReference>
<dbReference type="InterPro" id="IPR009006">
    <property type="entry name" value="Ala_racemase/Decarboxylase_C"/>
</dbReference>
<keyword evidence="6" id="KW-1185">Reference proteome</keyword>
<proteinExistence type="predicted"/>
<dbReference type="Gene3D" id="3.20.20.10">
    <property type="entry name" value="Alanine racemase"/>
    <property type="match status" value="1"/>
</dbReference>
<comment type="cofactor">
    <cofactor evidence="1">
        <name>pyridoxal 5'-phosphate</name>
        <dbReference type="ChEBI" id="CHEBI:597326"/>
    </cofactor>
</comment>
<evidence type="ECO:0000256" key="1">
    <source>
        <dbReference type="ARBA" id="ARBA00001933"/>
    </source>
</evidence>
<evidence type="ECO:0000259" key="4">
    <source>
        <dbReference type="Pfam" id="PF02784"/>
    </source>
</evidence>
<gene>
    <name evidence="5" type="ORF">GCM10022224_000010</name>
</gene>
<dbReference type="InterPro" id="IPR022643">
    <property type="entry name" value="De-COase2_C"/>
</dbReference>
<feature type="domain" description="Orn/DAP/Arg decarboxylase 2 C-terminal" evidence="3">
    <location>
        <begin position="28"/>
        <end position="389"/>
    </location>
</feature>
<dbReference type="InterPro" id="IPR029066">
    <property type="entry name" value="PLP-binding_barrel"/>
</dbReference>